<keyword evidence="3" id="KW-1185">Reference proteome</keyword>
<sequence length="165" mass="18996">KYKQVKNRIKPVATTLPEEYKIGRRIDGNPLEDLPPLPTDPPPFTPGKRLTQERLDAMELNKDGFMLPAELQLLHHILKTNEMYFAWDESEKGKFKDSYFDPVIIPTIEHVPWQQKNIPIPPGILNDVIKIIRDKVASGVYEPSSSSYRSRIFCVIKKDGKSLRI</sequence>
<dbReference type="InterPro" id="IPR043502">
    <property type="entry name" value="DNA/RNA_pol_sf"/>
</dbReference>
<evidence type="ECO:0008006" key="4">
    <source>
        <dbReference type="Google" id="ProtNLM"/>
    </source>
</evidence>
<dbReference type="SUPFAM" id="SSF56672">
    <property type="entry name" value="DNA/RNA polymerases"/>
    <property type="match status" value="1"/>
</dbReference>
<organism evidence="2 3">
    <name type="scientific">Sistotremastrum niveocremeum HHB9708</name>
    <dbReference type="NCBI Taxonomy" id="1314777"/>
    <lineage>
        <taxon>Eukaryota</taxon>
        <taxon>Fungi</taxon>
        <taxon>Dikarya</taxon>
        <taxon>Basidiomycota</taxon>
        <taxon>Agaricomycotina</taxon>
        <taxon>Agaricomycetes</taxon>
        <taxon>Sistotremastrales</taxon>
        <taxon>Sistotremastraceae</taxon>
        <taxon>Sertulicium</taxon>
        <taxon>Sertulicium niveocremeum</taxon>
    </lineage>
</organism>
<dbReference type="STRING" id="1314777.A0A164SBU2"/>
<proteinExistence type="predicted"/>
<feature type="non-terminal residue" evidence="2">
    <location>
        <position position="165"/>
    </location>
</feature>
<reference evidence="2 3" key="1">
    <citation type="journal article" date="2016" name="Mol. Biol. Evol.">
        <title>Comparative Genomics of Early-Diverging Mushroom-Forming Fungi Provides Insights into the Origins of Lignocellulose Decay Capabilities.</title>
        <authorList>
            <person name="Nagy L.G."/>
            <person name="Riley R."/>
            <person name="Tritt A."/>
            <person name="Adam C."/>
            <person name="Daum C."/>
            <person name="Floudas D."/>
            <person name="Sun H."/>
            <person name="Yadav J.S."/>
            <person name="Pangilinan J."/>
            <person name="Larsson K.H."/>
            <person name="Matsuura K."/>
            <person name="Barry K."/>
            <person name="Labutti K."/>
            <person name="Kuo R."/>
            <person name="Ohm R.A."/>
            <person name="Bhattacharya S.S."/>
            <person name="Shirouzu T."/>
            <person name="Yoshinaga Y."/>
            <person name="Martin F.M."/>
            <person name="Grigoriev I.V."/>
            <person name="Hibbett D.S."/>
        </authorList>
    </citation>
    <scope>NUCLEOTIDE SEQUENCE [LARGE SCALE GENOMIC DNA]</scope>
    <source>
        <strain evidence="2 3">HHB9708</strain>
    </source>
</reference>
<gene>
    <name evidence="2" type="ORF">SISNIDRAFT_384008</name>
</gene>
<evidence type="ECO:0000313" key="3">
    <source>
        <dbReference type="Proteomes" id="UP000076722"/>
    </source>
</evidence>
<dbReference type="EMBL" id="KV419416">
    <property type="protein sequence ID" value="KZS91328.1"/>
    <property type="molecule type" value="Genomic_DNA"/>
</dbReference>
<feature type="region of interest" description="Disordered" evidence="1">
    <location>
        <begin position="24"/>
        <end position="45"/>
    </location>
</feature>
<dbReference type="AlphaFoldDB" id="A0A164SBU2"/>
<evidence type="ECO:0000256" key="1">
    <source>
        <dbReference type="SAM" id="MobiDB-lite"/>
    </source>
</evidence>
<feature type="non-terminal residue" evidence="2">
    <location>
        <position position="1"/>
    </location>
</feature>
<evidence type="ECO:0000313" key="2">
    <source>
        <dbReference type="EMBL" id="KZS91328.1"/>
    </source>
</evidence>
<name>A0A164SBU2_9AGAM</name>
<accession>A0A164SBU2</accession>
<dbReference type="OrthoDB" id="5599163at2759"/>
<dbReference type="Proteomes" id="UP000076722">
    <property type="component" value="Unassembled WGS sequence"/>
</dbReference>
<protein>
    <recommendedName>
        <fullName evidence="4">DNA/RNA polymerase</fullName>
    </recommendedName>
</protein>
<feature type="compositionally biased region" description="Pro residues" evidence="1">
    <location>
        <begin position="33"/>
        <end position="45"/>
    </location>
</feature>
<dbReference type="Gene3D" id="3.10.10.10">
    <property type="entry name" value="HIV Type 1 Reverse Transcriptase, subunit A, domain 1"/>
    <property type="match status" value="1"/>
</dbReference>